<comment type="caution">
    <text evidence="1">The sequence shown here is derived from an EMBL/GenBank/DDBJ whole genome shotgun (WGS) entry which is preliminary data.</text>
</comment>
<dbReference type="Proteomes" id="UP000823914">
    <property type="component" value="Unassembled WGS sequence"/>
</dbReference>
<sequence>MKNLFSVISSEFFKPLTGKYKTQYADCLLLIFSSFKSEISYGVDKEAVIAILTDYFNTNTEDISFNDEESFEKDSRSKAFGVINVLKNCGWLEFEDEKNYRQNVVLTEQAIPFIRTMAEVIKNEETEY</sequence>
<protein>
    <submittedName>
        <fullName evidence="1">Uncharacterized protein</fullName>
    </submittedName>
</protein>
<name>A0A9E2L1N5_9SPIR</name>
<evidence type="ECO:0000313" key="2">
    <source>
        <dbReference type="Proteomes" id="UP000823914"/>
    </source>
</evidence>
<accession>A0A9E2L1N5</accession>
<gene>
    <name evidence="1" type="ORF">IAA16_04550</name>
</gene>
<reference evidence="1" key="1">
    <citation type="journal article" date="2021" name="PeerJ">
        <title>Extensive microbial diversity within the chicken gut microbiome revealed by metagenomics and culture.</title>
        <authorList>
            <person name="Gilroy R."/>
            <person name="Ravi A."/>
            <person name="Getino M."/>
            <person name="Pursley I."/>
            <person name="Horton D.L."/>
            <person name="Alikhan N.F."/>
            <person name="Baker D."/>
            <person name="Gharbi K."/>
            <person name="Hall N."/>
            <person name="Watson M."/>
            <person name="Adriaenssens E.M."/>
            <person name="Foster-Nyarko E."/>
            <person name="Jarju S."/>
            <person name="Secka A."/>
            <person name="Antonio M."/>
            <person name="Oren A."/>
            <person name="Chaudhuri R.R."/>
            <person name="La Ragione R."/>
            <person name="Hildebrand F."/>
            <person name="Pallen M.J."/>
        </authorList>
    </citation>
    <scope>NUCLEOTIDE SEQUENCE</scope>
    <source>
        <strain evidence="1">Gambia15-2214</strain>
    </source>
</reference>
<feature type="non-terminal residue" evidence="1">
    <location>
        <position position="128"/>
    </location>
</feature>
<dbReference type="InterPro" id="IPR043773">
    <property type="entry name" value="JetA"/>
</dbReference>
<organism evidence="1 2">
    <name type="scientific">Candidatus Treponema excrementipullorum</name>
    <dbReference type="NCBI Taxonomy" id="2838768"/>
    <lineage>
        <taxon>Bacteria</taxon>
        <taxon>Pseudomonadati</taxon>
        <taxon>Spirochaetota</taxon>
        <taxon>Spirochaetia</taxon>
        <taxon>Spirochaetales</taxon>
        <taxon>Treponemataceae</taxon>
        <taxon>Treponema</taxon>
    </lineage>
</organism>
<dbReference type="Pfam" id="PF18982">
    <property type="entry name" value="JetA"/>
    <property type="match status" value="1"/>
</dbReference>
<reference evidence="1" key="2">
    <citation type="submission" date="2021-04" db="EMBL/GenBank/DDBJ databases">
        <authorList>
            <person name="Gilroy R."/>
        </authorList>
    </citation>
    <scope>NUCLEOTIDE SEQUENCE</scope>
    <source>
        <strain evidence="1">Gambia15-2214</strain>
    </source>
</reference>
<dbReference type="AlphaFoldDB" id="A0A9E2L1N5"/>
<evidence type="ECO:0000313" key="1">
    <source>
        <dbReference type="EMBL" id="MBU3849817.1"/>
    </source>
</evidence>
<dbReference type="EMBL" id="JAHLFV010000108">
    <property type="protein sequence ID" value="MBU3849817.1"/>
    <property type="molecule type" value="Genomic_DNA"/>
</dbReference>
<proteinExistence type="predicted"/>